<gene>
    <name evidence="2" type="ORF">BCR36DRAFT_397884</name>
</gene>
<keyword evidence="3" id="KW-1185">Reference proteome</keyword>
<comment type="caution">
    <text evidence="2">The sequence shown here is derived from an EMBL/GenBank/DDBJ whole genome shotgun (WGS) entry which is preliminary data.</text>
</comment>
<dbReference type="Proteomes" id="UP000193719">
    <property type="component" value="Unassembled WGS sequence"/>
</dbReference>
<evidence type="ECO:0000313" key="2">
    <source>
        <dbReference type="EMBL" id="ORX49282.1"/>
    </source>
</evidence>
<keyword evidence="1" id="KW-0175">Coiled coil</keyword>
<sequence length="499" mass="57269">MVRDMKNIVGVSSTSSFNNYLANGSSSSIKNLNNINKSKRLQSSSIPQPYYHRTERNGIKQIVKETQNPKAFNKNLSFNIVPQSNPTNFDSINNLYKNICKNYDINTNNSVAIDIPNVSNEIKSNEQTEKLNLVQGELDKIDTIRNQINSIQIQLQYFNGEGCNTTLTLNGTDYYKYKNFIKETKSIIDQLQQLNSFNFDYNSKQSSSNLASLKSALTPSNNTTQIYDILSSSSFHSFAIFKKTFANGTVNQPLKNYEKFVDLINENFYVQKEINQKNLSLQRTNQMFSMITQRNLDGIQVIIREGIVQVKELENNLLQMEKSAITTSGEVEVQTDSIEKINQSITKTNEILEKLKSDYKRELKEHEKIINYHKRIIDSIENSKRHVSILTDVSIICFSIWLSNKFVVKYPIDLMAQSITKSKIGQKIIAVIMKITLIILISIQIRKFLKANDKYNLIQYCFDLILSYHKKKYIEDKKSNTASLESINDSNETLVDSSE</sequence>
<organism evidence="2 3">
    <name type="scientific">Piromyces finnis</name>
    <dbReference type="NCBI Taxonomy" id="1754191"/>
    <lineage>
        <taxon>Eukaryota</taxon>
        <taxon>Fungi</taxon>
        <taxon>Fungi incertae sedis</taxon>
        <taxon>Chytridiomycota</taxon>
        <taxon>Chytridiomycota incertae sedis</taxon>
        <taxon>Neocallimastigomycetes</taxon>
        <taxon>Neocallimastigales</taxon>
        <taxon>Neocallimastigaceae</taxon>
        <taxon>Piromyces</taxon>
    </lineage>
</organism>
<proteinExistence type="predicted"/>
<protein>
    <recommendedName>
        <fullName evidence="4">t-SNARE coiled-coil homology domain-containing protein</fullName>
    </recommendedName>
</protein>
<reference evidence="2 3" key="2">
    <citation type="submission" date="2016-08" db="EMBL/GenBank/DDBJ databases">
        <title>Pervasive Adenine N6-methylation of Active Genes in Fungi.</title>
        <authorList>
            <consortium name="DOE Joint Genome Institute"/>
            <person name="Mondo S.J."/>
            <person name="Dannebaum R.O."/>
            <person name="Kuo R.C."/>
            <person name="Labutti K."/>
            <person name="Haridas S."/>
            <person name="Kuo A."/>
            <person name="Salamov A."/>
            <person name="Ahrendt S.R."/>
            <person name="Lipzen A."/>
            <person name="Sullivan W."/>
            <person name="Andreopoulos W.B."/>
            <person name="Clum A."/>
            <person name="Lindquist E."/>
            <person name="Daum C."/>
            <person name="Ramamoorthy G.K."/>
            <person name="Gryganskyi A."/>
            <person name="Culley D."/>
            <person name="Magnuson J.K."/>
            <person name="James T.Y."/>
            <person name="O'Malley M.A."/>
            <person name="Stajich J.E."/>
            <person name="Spatafora J.W."/>
            <person name="Visel A."/>
            <person name="Grigoriev I.V."/>
        </authorList>
    </citation>
    <scope>NUCLEOTIDE SEQUENCE [LARGE SCALE GENOMIC DNA]</scope>
    <source>
        <strain evidence="3">finn</strain>
    </source>
</reference>
<accession>A0A1Y1V9L5</accession>
<name>A0A1Y1V9L5_9FUNG</name>
<evidence type="ECO:0000256" key="1">
    <source>
        <dbReference type="SAM" id="Coils"/>
    </source>
</evidence>
<dbReference type="AlphaFoldDB" id="A0A1Y1V9L5"/>
<evidence type="ECO:0000313" key="3">
    <source>
        <dbReference type="Proteomes" id="UP000193719"/>
    </source>
</evidence>
<dbReference type="STRING" id="1754191.A0A1Y1V9L5"/>
<evidence type="ECO:0008006" key="4">
    <source>
        <dbReference type="Google" id="ProtNLM"/>
    </source>
</evidence>
<dbReference type="OrthoDB" id="2133451at2759"/>
<dbReference type="EMBL" id="MCFH01000024">
    <property type="protein sequence ID" value="ORX49282.1"/>
    <property type="molecule type" value="Genomic_DNA"/>
</dbReference>
<reference evidence="2 3" key="1">
    <citation type="submission" date="2016-08" db="EMBL/GenBank/DDBJ databases">
        <title>Genomes of anaerobic fungi encode conserved fungal cellulosomes for biomass hydrolysis.</title>
        <authorList>
            <consortium name="DOE Joint Genome Institute"/>
            <person name="Haitjema C.H."/>
            <person name="Gilmore S.P."/>
            <person name="Henske J.K."/>
            <person name="Solomon K.V."/>
            <person name="De Groot R."/>
            <person name="Kuo A."/>
            <person name="Mondo S.J."/>
            <person name="Salamov A.A."/>
            <person name="Labutti K."/>
            <person name="Zhao Z."/>
            <person name="Chiniquy J."/>
            <person name="Barry K."/>
            <person name="Brewer H.M."/>
            <person name="Purvine S.O."/>
            <person name="Wright A.T."/>
            <person name="Boxma B."/>
            <person name="Van Alen T."/>
            <person name="Hackstein J.H."/>
            <person name="Baker S.E."/>
            <person name="Grigoriev I.V."/>
            <person name="O'Malley M.A."/>
        </authorList>
    </citation>
    <scope>NUCLEOTIDE SEQUENCE [LARGE SCALE GENOMIC DNA]</scope>
    <source>
        <strain evidence="3">finn</strain>
    </source>
</reference>
<feature type="coiled-coil region" evidence="1">
    <location>
        <begin position="303"/>
        <end position="369"/>
    </location>
</feature>